<dbReference type="Proteomes" id="UP000312032">
    <property type="component" value="Unassembled WGS sequence"/>
</dbReference>
<sequence>MTNFRSRVTVDVQSSEHNHSASDVLSSLIDGHPISLNSNNGANPGGSTEVTIKAADAAEADKVLCDALRLRRIPGTDYAVKWSLPVGEDGKVF</sequence>
<comment type="caution">
    <text evidence="2">The sequence shown here is derived from an EMBL/GenBank/DDBJ whole genome shotgun (WGS) entry which is preliminary data.</text>
</comment>
<dbReference type="EMBL" id="VDHJ01000016">
    <property type="protein sequence ID" value="TNL95080.1"/>
    <property type="molecule type" value="Genomic_DNA"/>
</dbReference>
<accession>A0A5C4U1K1</accession>
<keyword evidence="3" id="KW-1185">Reference proteome</keyword>
<proteinExistence type="predicted"/>
<feature type="region of interest" description="Disordered" evidence="1">
    <location>
        <begin position="1"/>
        <end position="24"/>
    </location>
</feature>
<evidence type="ECO:0000256" key="1">
    <source>
        <dbReference type="SAM" id="MobiDB-lite"/>
    </source>
</evidence>
<evidence type="ECO:0000313" key="3">
    <source>
        <dbReference type="Proteomes" id="UP000312032"/>
    </source>
</evidence>
<evidence type="ECO:0000313" key="2">
    <source>
        <dbReference type="EMBL" id="TNL95080.1"/>
    </source>
</evidence>
<organism evidence="2 3">
    <name type="scientific">Corynebacterium tapiri</name>
    <dbReference type="NCBI Taxonomy" id="1448266"/>
    <lineage>
        <taxon>Bacteria</taxon>
        <taxon>Bacillati</taxon>
        <taxon>Actinomycetota</taxon>
        <taxon>Actinomycetes</taxon>
        <taxon>Mycobacteriales</taxon>
        <taxon>Corynebacteriaceae</taxon>
        <taxon>Corynebacterium</taxon>
    </lineage>
</organism>
<reference evidence="2 3" key="1">
    <citation type="submission" date="2019-06" db="EMBL/GenBank/DDBJ databases">
        <authorList>
            <person name="Li J."/>
        </authorList>
    </citation>
    <scope>NUCLEOTIDE SEQUENCE [LARGE SCALE GENOMIC DNA]</scope>
    <source>
        <strain evidence="2 3">LMG 28165</strain>
    </source>
</reference>
<name>A0A5C4U1K1_9CORY</name>
<protein>
    <submittedName>
        <fullName evidence="2">Uncharacterized protein</fullName>
    </submittedName>
</protein>
<gene>
    <name evidence="2" type="ORF">FHE74_09860</name>
</gene>
<dbReference type="AlphaFoldDB" id="A0A5C4U1K1"/>
<dbReference type="RefSeq" id="WP_139466348.1">
    <property type="nucleotide sequence ID" value="NZ_VDHJ01000016.1"/>
</dbReference>
<feature type="compositionally biased region" description="Polar residues" evidence="1">
    <location>
        <begin position="1"/>
        <end position="13"/>
    </location>
</feature>